<dbReference type="RefSeq" id="WP_155139128.1">
    <property type="nucleotide sequence ID" value="NZ_BMGZ01000001.1"/>
</dbReference>
<keyword evidence="8" id="KW-0677">Repeat</keyword>
<keyword evidence="21" id="KW-1185">Reference proteome</keyword>
<dbReference type="SUPFAM" id="SSF50156">
    <property type="entry name" value="PDZ domain-like"/>
    <property type="match status" value="2"/>
</dbReference>
<accession>A0A8J3A354</accession>
<evidence type="ECO:0000256" key="7">
    <source>
        <dbReference type="ARBA" id="ARBA00022729"/>
    </source>
</evidence>
<dbReference type="PRINTS" id="PR00834">
    <property type="entry name" value="PROTEASES2C"/>
</dbReference>
<reference evidence="18" key="3">
    <citation type="submission" date="2020-09" db="EMBL/GenBank/DDBJ databases">
        <authorList>
            <person name="Sun Q."/>
            <person name="Zhou Y."/>
        </authorList>
    </citation>
    <scope>NUCLEOTIDE SEQUENCE</scope>
    <source>
        <strain evidence="18">CGMCC 1.14984</strain>
    </source>
</reference>
<dbReference type="GO" id="GO:0006508">
    <property type="term" value="P:proteolysis"/>
    <property type="evidence" value="ECO:0007669"/>
    <property type="project" value="UniProtKB-KW"/>
</dbReference>
<comment type="similarity">
    <text evidence="3">Belongs to the peptidase S1C family.</text>
</comment>
<evidence type="ECO:0000256" key="8">
    <source>
        <dbReference type="ARBA" id="ARBA00022737"/>
    </source>
</evidence>
<evidence type="ECO:0000256" key="6">
    <source>
        <dbReference type="ARBA" id="ARBA00022670"/>
    </source>
</evidence>
<dbReference type="Gene3D" id="2.30.42.10">
    <property type="match status" value="2"/>
</dbReference>
<evidence type="ECO:0000256" key="16">
    <source>
        <dbReference type="SAM" id="SignalP"/>
    </source>
</evidence>
<keyword evidence="6 18" id="KW-0645">Protease</keyword>
<dbReference type="PROSITE" id="PS50106">
    <property type="entry name" value="PDZ"/>
    <property type="match status" value="1"/>
</dbReference>
<keyword evidence="10" id="KW-0378">Hydrolase</keyword>
<dbReference type="Gene3D" id="2.40.10.120">
    <property type="match status" value="1"/>
</dbReference>
<dbReference type="SMART" id="SM00228">
    <property type="entry name" value="PDZ"/>
    <property type="match status" value="2"/>
</dbReference>
<reference evidence="19 21" key="2">
    <citation type="submission" date="2020-02" db="EMBL/GenBank/DDBJ databases">
        <title>Genome sequence of Parvularcula flava strain NH6-79.</title>
        <authorList>
            <person name="Abdul Karim M.H."/>
            <person name="Lam M.Q."/>
            <person name="Chen S.J."/>
            <person name="Yahya A."/>
            <person name="Shahir S."/>
            <person name="Shamsir M.S."/>
            <person name="Chong C.S."/>
        </authorList>
    </citation>
    <scope>NUCLEOTIDE SEQUENCE [LARGE SCALE GENOMIC DNA]</scope>
    <source>
        <strain evidence="19 21">NH6-79</strain>
    </source>
</reference>
<dbReference type="GO" id="GO:0042597">
    <property type="term" value="C:periplasmic space"/>
    <property type="evidence" value="ECO:0007669"/>
    <property type="project" value="UniProtKB-SubCell"/>
</dbReference>
<evidence type="ECO:0000256" key="5">
    <source>
        <dbReference type="ARBA" id="ARBA00013958"/>
    </source>
</evidence>
<evidence type="ECO:0000259" key="17">
    <source>
        <dbReference type="PROSITE" id="PS50106"/>
    </source>
</evidence>
<keyword evidence="11" id="KW-0720">Serine protease</keyword>
<dbReference type="NCBIfam" id="TIGR02037">
    <property type="entry name" value="degP_htrA_DO"/>
    <property type="match status" value="1"/>
</dbReference>
<dbReference type="SUPFAM" id="SSF50494">
    <property type="entry name" value="Trypsin-like serine proteases"/>
    <property type="match status" value="1"/>
</dbReference>
<evidence type="ECO:0000256" key="4">
    <source>
        <dbReference type="ARBA" id="ARBA00013035"/>
    </source>
</evidence>
<keyword evidence="12" id="KW-0346">Stress response</keyword>
<feature type="active site" description="Charge relay system" evidence="14">
    <location>
        <position position="198"/>
    </location>
</feature>
<feature type="active site" description="Charge relay system" evidence="14">
    <location>
        <position position="94"/>
    </location>
</feature>
<comment type="subcellular location">
    <subcellularLocation>
        <location evidence="2">Periplasm</location>
    </subcellularLocation>
</comment>
<evidence type="ECO:0000256" key="15">
    <source>
        <dbReference type="PIRSR" id="PIRSR611782-2"/>
    </source>
</evidence>
<dbReference type="EC" id="3.4.21.107" evidence="4"/>
<feature type="binding site" evidence="15">
    <location>
        <position position="124"/>
    </location>
    <ligand>
        <name>substrate</name>
    </ligand>
</feature>
<evidence type="ECO:0000256" key="10">
    <source>
        <dbReference type="ARBA" id="ARBA00022801"/>
    </source>
</evidence>
<dbReference type="InterPro" id="IPR001940">
    <property type="entry name" value="Peptidase_S1C"/>
</dbReference>
<dbReference type="PANTHER" id="PTHR22939:SF130">
    <property type="entry name" value="PERIPLASMIC SERINE ENDOPROTEASE DEGP-LIKE-RELATED"/>
    <property type="match status" value="1"/>
</dbReference>
<dbReference type="EMBL" id="VCJR02000001">
    <property type="protein sequence ID" value="NHK27847.1"/>
    <property type="molecule type" value="Genomic_DNA"/>
</dbReference>
<feature type="binding site" evidence="15">
    <location>
        <position position="94"/>
    </location>
    <ligand>
        <name>substrate</name>
    </ligand>
</feature>
<comment type="caution">
    <text evidence="18">The sequence shown here is derived from an EMBL/GenBank/DDBJ whole genome shotgun (WGS) entry which is preliminary data.</text>
</comment>
<dbReference type="GO" id="GO:0004252">
    <property type="term" value="F:serine-type endopeptidase activity"/>
    <property type="evidence" value="ECO:0007669"/>
    <property type="project" value="InterPro"/>
</dbReference>
<keyword evidence="9" id="KW-0574">Periplasm</keyword>
<evidence type="ECO:0000256" key="12">
    <source>
        <dbReference type="ARBA" id="ARBA00023016"/>
    </source>
</evidence>
<comment type="catalytic activity">
    <reaction evidence="1">
        <text>Acts on substrates that are at least partially unfolded. The cleavage site P1 residue is normally between a pair of hydrophobic residues, such as Val-|-Val.</text>
        <dbReference type="EC" id="3.4.21.107"/>
    </reaction>
</comment>
<proteinExistence type="inferred from homology"/>
<evidence type="ECO:0000256" key="9">
    <source>
        <dbReference type="ARBA" id="ARBA00022764"/>
    </source>
</evidence>
<organism evidence="18 20">
    <name type="scientific">Aquisalinus luteolus</name>
    <dbReference type="NCBI Taxonomy" id="1566827"/>
    <lineage>
        <taxon>Bacteria</taxon>
        <taxon>Pseudomonadati</taxon>
        <taxon>Pseudomonadota</taxon>
        <taxon>Alphaproteobacteria</taxon>
        <taxon>Parvularculales</taxon>
        <taxon>Parvularculaceae</taxon>
        <taxon>Aquisalinus</taxon>
    </lineage>
</organism>
<evidence type="ECO:0000256" key="11">
    <source>
        <dbReference type="ARBA" id="ARBA00022825"/>
    </source>
</evidence>
<feature type="domain" description="PDZ" evidence="17">
    <location>
        <begin position="242"/>
        <end position="313"/>
    </location>
</feature>
<gene>
    <name evidence="18" type="primary">degP</name>
    <name evidence="19" type="ORF">FF098_008035</name>
    <name evidence="18" type="ORF">GCM10011355_16170</name>
</gene>
<dbReference type="Proteomes" id="UP000818603">
    <property type="component" value="Unassembled WGS sequence"/>
</dbReference>
<dbReference type="InterPro" id="IPR011782">
    <property type="entry name" value="Pept_S1C_Do"/>
</dbReference>
<protein>
    <recommendedName>
        <fullName evidence="5">Probable periplasmic serine endoprotease DegP-like</fullName>
        <ecNumber evidence="4">3.4.21.107</ecNumber>
    </recommendedName>
    <alternativeName>
        <fullName evidence="13">Protease Do</fullName>
    </alternativeName>
</protein>
<evidence type="ECO:0000313" key="19">
    <source>
        <dbReference type="EMBL" id="NHK27847.1"/>
    </source>
</evidence>
<keyword evidence="7 16" id="KW-0732">Signal</keyword>
<reference evidence="18" key="1">
    <citation type="journal article" date="2014" name="Int. J. Syst. Evol. Microbiol.">
        <title>Complete genome sequence of Corynebacterium casei LMG S-19264T (=DSM 44701T), isolated from a smear-ripened cheese.</title>
        <authorList>
            <consortium name="US DOE Joint Genome Institute (JGI-PGF)"/>
            <person name="Walter F."/>
            <person name="Albersmeier A."/>
            <person name="Kalinowski J."/>
            <person name="Ruckert C."/>
        </authorList>
    </citation>
    <scope>NUCLEOTIDE SEQUENCE</scope>
    <source>
        <strain evidence="18">CGMCC 1.14984</strain>
    </source>
</reference>
<dbReference type="Pfam" id="PF13365">
    <property type="entry name" value="Trypsin_2"/>
    <property type="match status" value="1"/>
</dbReference>
<feature type="binding site" evidence="15">
    <location>
        <begin position="196"/>
        <end position="198"/>
    </location>
    <ligand>
        <name>substrate</name>
    </ligand>
</feature>
<evidence type="ECO:0000256" key="3">
    <source>
        <dbReference type="ARBA" id="ARBA00010541"/>
    </source>
</evidence>
<feature type="active site" description="Charge relay system" evidence="14">
    <location>
        <position position="124"/>
    </location>
</feature>
<feature type="signal peptide" evidence="16">
    <location>
        <begin position="1"/>
        <end position="26"/>
    </location>
</feature>
<evidence type="ECO:0000313" key="20">
    <source>
        <dbReference type="Proteomes" id="UP000621856"/>
    </source>
</evidence>
<dbReference type="EMBL" id="BMGZ01000001">
    <property type="protein sequence ID" value="GGH96686.1"/>
    <property type="molecule type" value="Genomic_DNA"/>
</dbReference>
<dbReference type="PANTHER" id="PTHR22939">
    <property type="entry name" value="SERINE PROTEASE FAMILY S1C HTRA-RELATED"/>
    <property type="match status" value="1"/>
</dbReference>
<feature type="chain" id="PRO_5039027680" description="Probable periplasmic serine endoprotease DegP-like" evidence="16">
    <location>
        <begin position="27"/>
        <end position="462"/>
    </location>
</feature>
<evidence type="ECO:0000313" key="18">
    <source>
        <dbReference type="EMBL" id="GGH96686.1"/>
    </source>
</evidence>
<evidence type="ECO:0000256" key="1">
    <source>
        <dbReference type="ARBA" id="ARBA00001772"/>
    </source>
</evidence>
<dbReference type="InterPro" id="IPR009003">
    <property type="entry name" value="Peptidase_S1_PA"/>
</dbReference>
<dbReference type="AlphaFoldDB" id="A0A8J3A354"/>
<dbReference type="InterPro" id="IPR036034">
    <property type="entry name" value="PDZ_sf"/>
</dbReference>
<dbReference type="Pfam" id="PF13180">
    <property type="entry name" value="PDZ_2"/>
    <property type="match status" value="1"/>
</dbReference>
<dbReference type="Proteomes" id="UP000621856">
    <property type="component" value="Unassembled WGS sequence"/>
</dbReference>
<evidence type="ECO:0000313" key="21">
    <source>
        <dbReference type="Proteomes" id="UP000818603"/>
    </source>
</evidence>
<evidence type="ECO:0000256" key="13">
    <source>
        <dbReference type="ARBA" id="ARBA00032850"/>
    </source>
</evidence>
<name>A0A8J3A354_9PROT</name>
<evidence type="ECO:0000256" key="2">
    <source>
        <dbReference type="ARBA" id="ARBA00004418"/>
    </source>
</evidence>
<sequence length="462" mass="49267">MRASVYGFIVSLATALMLAVTGPAMAQRTPTDFADLVEELTPAVVNISSAQRVNADFGNNSQLEQFEEKFGSQATSLGSGFIISADGVVVTNKHVVEKADEITVTLSNGDEYQAEIVAMDRETDLAVLRMETDDRMPFVDFGSSDGARVGEWVVAIGNPFGLGGSVSVGIISARNRDIRAGLYDDFIQTDAAINRGNSGGPLFNMDGEVIGINTVIFSQTGGSVGVGFAVPSDLASSVIDQLLEYGETRRGWLGVTLDDISDQRASTAGLPNNDGALVMVVRGDSPASKAGLRRDDFIVEFNGRKISEMRDLTRAVADTPVGSTVPVKLYREGRLITVQVTVDRRETNLASNFGSAPLLAEDLPDDAVVLSGLILQQPTAQVREAYGLADDVEGVVVTAIESDSPMSGILQIGDVITELGYNNVGTPKEMADRMEKLRNLNSGPLQIEVKRGNITFIELINP</sequence>
<dbReference type="InterPro" id="IPR001478">
    <property type="entry name" value="PDZ"/>
</dbReference>
<evidence type="ECO:0000256" key="14">
    <source>
        <dbReference type="PIRSR" id="PIRSR611782-1"/>
    </source>
</evidence>